<evidence type="ECO:0000313" key="2">
    <source>
        <dbReference type="EMBL" id="KOC68011.1"/>
    </source>
</evidence>
<dbReference type="STRING" id="597456.A0A0L7RB92"/>
<comment type="similarity">
    <text evidence="1">Belongs to the BtpA family.</text>
</comment>
<dbReference type="Pfam" id="PF03437">
    <property type="entry name" value="BtpA"/>
    <property type="match status" value="1"/>
</dbReference>
<name>A0A0L7RB92_9HYME</name>
<evidence type="ECO:0000256" key="1">
    <source>
        <dbReference type="ARBA" id="ARBA00006007"/>
    </source>
</evidence>
<gene>
    <name evidence="2" type="ORF">WH47_12341</name>
</gene>
<reference evidence="2 3" key="1">
    <citation type="submission" date="2015-07" db="EMBL/GenBank/DDBJ databases">
        <title>The genome of Habropoda laboriosa.</title>
        <authorList>
            <person name="Pan H."/>
            <person name="Kapheim K."/>
        </authorList>
    </citation>
    <scope>NUCLEOTIDE SEQUENCE [LARGE SCALE GENOMIC DNA]</scope>
    <source>
        <strain evidence="2">0110345459</strain>
    </source>
</reference>
<dbReference type="InterPro" id="IPR005137">
    <property type="entry name" value="BtpA"/>
</dbReference>
<dbReference type="EMBL" id="KQ414618">
    <property type="protein sequence ID" value="KOC68011.1"/>
    <property type="molecule type" value="Genomic_DNA"/>
</dbReference>
<sequence length="218" mass="23968">MHDIPYVRSKGITPETTSIMTRVCTEIKHILPNNIPCGIQILAGCNKEALAVAKAANFQFIRAEGFVFSHIADEGFTDACAGSLLRYRTQIDADDILIFTDIKKKHSSHAITSDVSLSETVKAAKFFLSDGIILTGTATGNPVNLSEFAEVKKTTKGPILIGSGVTLDNIEDYLSSDAIIIGSHFKFDGIWKNDVDKERVKNLMGKLENLRNTNWCLY</sequence>
<keyword evidence="3" id="KW-1185">Reference proteome</keyword>
<organism evidence="2 3">
    <name type="scientific">Habropoda laboriosa</name>
    <dbReference type="NCBI Taxonomy" id="597456"/>
    <lineage>
        <taxon>Eukaryota</taxon>
        <taxon>Metazoa</taxon>
        <taxon>Ecdysozoa</taxon>
        <taxon>Arthropoda</taxon>
        <taxon>Hexapoda</taxon>
        <taxon>Insecta</taxon>
        <taxon>Pterygota</taxon>
        <taxon>Neoptera</taxon>
        <taxon>Endopterygota</taxon>
        <taxon>Hymenoptera</taxon>
        <taxon>Apocrita</taxon>
        <taxon>Aculeata</taxon>
        <taxon>Apoidea</taxon>
        <taxon>Anthophila</taxon>
        <taxon>Apidae</taxon>
        <taxon>Habropoda</taxon>
    </lineage>
</organism>
<proteinExistence type="inferred from homology"/>
<dbReference type="OrthoDB" id="10045006at2759"/>
<accession>A0A0L7RB92</accession>
<dbReference type="AlphaFoldDB" id="A0A0L7RB92"/>
<dbReference type="PANTHER" id="PTHR21381">
    <property type="entry name" value="ZGC:162297"/>
    <property type="match status" value="1"/>
</dbReference>
<dbReference type="PANTHER" id="PTHR21381:SF3">
    <property type="entry name" value="SGC REGION PROTEIN SGCQ-RELATED"/>
    <property type="match status" value="1"/>
</dbReference>
<dbReference type="InterPro" id="IPR011060">
    <property type="entry name" value="RibuloseP-bd_barrel"/>
</dbReference>
<dbReference type="SUPFAM" id="SSF51366">
    <property type="entry name" value="Ribulose-phoshate binding barrel"/>
    <property type="match status" value="1"/>
</dbReference>
<protein>
    <submittedName>
        <fullName evidence="2">Uncharacterized protein F13E9.13, mitochondrial</fullName>
    </submittedName>
</protein>
<evidence type="ECO:0000313" key="3">
    <source>
        <dbReference type="Proteomes" id="UP000053825"/>
    </source>
</evidence>
<dbReference type="Proteomes" id="UP000053825">
    <property type="component" value="Unassembled WGS sequence"/>
</dbReference>